<feature type="compositionally biased region" description="Low complexity" evidence="2">
    <location>
        <begin position="264"/>
        <end position="274"/>
    </location>
</feature>
<dbReference type="OrthoDB" id="10546315at2759"/>
<keyword evidence="3" id="KW-0472">Membrane</keyword>
<evidence type="ECO:0000256" key="2">
    <source>
        <dbReference type="SAM" id="MobiDB-lite"/>
    </source>
</evidence>
<reference evidence="4 5" key="1">
    <citation type="submission" date="2017-12" db="EMBL/GenBank/DDBJ databases">
        <title>Comparative genomics of Botrytis spp.</title>
        <authorList>
            <person name="Valero-Jimenez C.A."/>
            <person name="Tapia P."/>
            <person name="Veloso J."/>
            <person name="Silva-Moreno E."/>
            <person name="Staats M."/>
            <person name="Valdes J.H."/>
            <person name="Van Kan J.A.L."/>
        </authorList>
    </citation>
    <scope>NUCLEOTIDE SEQUENCE [LARGE SCALE GENOMIC DNA]</scope>
    <source>
        <strain evidence="4 5">Bt9001</strain>
    </source>
</reference>
<evidence type="ECO:0000313" key="4">
    <source>
        <dbReference type="EMBL" id="TGO18446.1"/>
    </source>
</evidence>
<dbReference type="AlphaFoldDB" id="A0A4Z1F259"/>
<keyword evidence="3" id="KW-0812">Transmembrane</keyword>
<feature type="region of interest" description="Disordered" evidence="2">
    <location>
        <begin position="263"/>
        <end position="330"/>
    </location>
</feature>
<keyword evidence="3" id="KW-1133">Transmembrane helix</keyword>
<feature type="transmembrane region" description="Helical" evidence="3">
    <location>
        <begin position="429"/>
        <end position="452"/>
    </location>
</feature>
<accession>A0A4Z1F259</accession>
<feature type="coiled-coil region" evidence="1">
    <location>
        <begin position="359"/>
        <end position="407"/>
    </location>
</feature>
<keyword evidence="5" id="KW-1185">Reference proteome</keyword>
<protein>
    <submittedName>
        <fullName evidence="4">Uncharacterized protein</fullName>
    </submittedName>
</protein>
<proteinExistence type="predicted"/>
<comment type="caution">
    <text evidence="4">The sequence shown here is derived from an EMBL/GenBank/DDBJ whole genome shotgun (WGS) entry which is preliminary data.</text>
</comment>
<gene>
    <name evidence="4" type="ORF">BTUL_0010g01170</name>
</gene>
<dbReference type="EMBL" id="PQXH01000010">
    <property type="protein sequence ID" value="TGO18446.1"/>
    <property type="molecule type" value="Genomic_DNA"/>
</dbReference>
<name>A0A4Z1F259_9HELO</name>
<dbReference type="Proteomes" id="UP000297777">
    <property type="component" value="Unassembled WGS sequence"/>
</dbReference>
<evidence type="ECO:0000256" key="3">
    <source>
        <dbReference type="SAM" id="Phobius"/>
    </source>
</evidence>
<organism evidence="4 5">
    <name type="scientific">Botrytis tulipae</name>
    <dbReference type="NCBI Taxonomy" id="87230"/>
    <lineage>
        <taxon>Eukaryota</taxon>
        <taxon>Fungi</taxon>
        <taxon>Dikarya</taxon>
        <taxon>Ascomycota</taxon>
        <taxon>Pezizomycotina</taxon>
        <taxon>Leotiomycetes</taxon>
        <taxon>Helotiales</taxon>
        <taxon>Sclerotiniaceae</taxon>
        <taxon>Botrytis</taxon>
    </lineage>
</organism>
<feature type="compositionally biased region" description="Polar residues" evidence="2">
    <location>
        <begin position="295"/>
        <end position="319"/>
    </location>
</feature>
<evidence type="ECO:0000256" key="1">
    <source>
        <dbReference type="SAM" id="Coils"/>
    </source>
</evidence>
<keyword evidence="1" id="KW-0175">Coiled coil</keyword>
<sequence>MPRIIQVQRRALDEARKIQKEKAEVATSIIPRFRSLLPVQKFLNRDELHEWTKKSQKELSIIEELLGEKIDFSTSYKESAKTVIKDVKLAFEREQMSKDTLGELNLIHDEARNVKNREIREILSCLIEVSGKDVILSHLNALADTSSSKAQTLPLPNDIDPRIIEGCVQYLEMDGNSEPTITTIVNSMKITRQKVTDLERKIALQSTVPSPPNTVISKEMERRIEAQRQTSIIQGSPAVRKRFLVGPTTPVKKLPQRSSIYDLPISSPVENSPSPEEKISLPNTGLGKRKKSSSNRKLGNAKTSSTSRKSDNENASSSNHHPENNKIYSSGHNLRSTKALAANQSIDTLSFSQPLEPTKEQLMNDLDNIQEENRNLQTEINDITSRLENLEILCEDLEDSSNQFKCRLHFANTAAFSCLRLKTRTPLGLLLAACLMSSVNFAAVMFCLFVGLQ</sequence>
<evidence type="ECO:0000313" key="5">
    <source>
        <dbReference type="Proteomes" id="UP000297777"/>
    </source>
</evidence>